<evidence type="ECO:0000313" key="2">
    <source>
        <dbReference type="EMBL" id="KIW59389.1"/>
    </source>
</evidence>
<keyword evidence="3" id="KW-1185">Reference proteome</keyword>
<dbReference type="EMBL" id="KN847318">
    <property type="protein sequence ID" value="KIW59389.1"/>
    <property type="molecule type" value="Genomic_DNA"/>
</dbReference>
<dbReference type="Proteomes" id="UP000054342">
    <property type="component" value="Unassembled WGS sequence"/>
</dbReference>
<dbReference type="GeneID" id="25325750"/>
<dbReference type="AlphaFoldDB" id="A0A0D2FGW3"/>
<keyword evidence="1" id="KW-1133">Transmembrane helix</keyword>
<dbReference type="RefSeq" id="XP_013319973.1">
    <property type="nucleotide sequence ID" value="XM_013464519.1"/>
</dbReference>
<name>A0A0D2FGW3_9EURO</name>
<dbReference type="Gene3D" id="1.20.58.340">
    <property type="entry name" value="Magnesium transport protein CorA, transmembrane region"/>
    <property type="match status" value="1"/>
</dbReference>
<dbReference type="OrthoDB" id="4154280at2759"/>
<reference evidence="2 3" key="1">
    <citation type="submission" date="2015-01" db="EMBL/GenBank/DDBJ databases">
        <title>The Genome Sequence of Exophiala xenobiotica CBS118157.</title>
        <authorList>
            <consortium name="The Broad Institute Genomics Platform"/>
            <person name="Cuomo C."/>
            <person name="de Hoog S."/>
            <person name="Gorbushina A."/>
            <person name="Stielow B."/>
            <person name="Teixiera M."/>
            <person name="Abouelleil A."/>
            <person name="Chapman S.B."/>
            <person name="Priest M."/>
            <person name="Young S.K."/>
            <person name="Wortman J."/>
            <person name="Nusbaum C."/>
            <person name="Birren B."/>
        </authorList>
    </citation>
    <scope>NUCLEOTIDE SEQUENCE [LARGE SCALE GENOMIC DNA]</scope>
    <source>
        <strain evidence="2 3">CBS 118157</strain>
    </source>
</reference>
<keyword evidence="1" id="KW-0472">Membrane</keyword>
<keyword evidence="1" id="KW-0812">Transmembrane</keyword>
<protein>
    <submittedName>
        <fullName evidence="2">Uncharacterized protein</fullName>
    </submittedName>
</protein>
<feature type="transmembrane region" description="Helical" evidence="1">
    <location>
        <begin position="150"/>
        <end position="172"/>
    </location>
</feature>
<sequence>MSIDIPGGKPHFHLTFSKVQDLRYVQELIRDVALVLISQTKILRGLRALIDQLALTSRMHCERQHLRYLSRELDACESQASLKRAWATDMLERSQQAADMITCLLNAAYTQALISNNVHMGKLAESSQHDSKLALGISRAMKQDSSMMKFLAMLAVIYVPATFVATIFSTGFVNATLGTVDAPDQHRIFVQAGIYTATSVILTCATLLIPCLLRAGFRA</sequence>
<proteinExistence type="predicted"/>
<evidence type="ECO:0000256" key="1">
    <source>
        <dbReference type="SAM" id="Phobius"/>
    </source>
</evidence>
<dbReference type="HOGENOM" id="CLU_1261530_0_0_1"/>
<accession>A0A0D2FGW3</accession>
<feature type="transmembrane region" description="Helical" evidence="1">
    <location>
        <begin position="192"/>
        <end position="213"/>
    </location>
</feature>
<gene>
    <name evidence="2" type="ORF">PV05_03842</name>
</gene>
<evidence type="ECO:0000313" key="3">
    <source>
        <dbReference type="Proteomes" id="UP000054342"/>
    </source>
</evidence>
<organism evidence="2 3">
    <name type="scientific">Exophiala xenobiotica</name>
    <dbReference type="NCBI Taxonomy" id="348802"/>
    <lineage>
        <taxon>Eukaryota</taxon>
        <taxon>Fungi</taxon>
        <taxon>Dikarya</taxon>
        <taxon>Ascomycota</taxon>
        <taxon>Pezizomycotina</taxon>
        <taxon>Eurotiomycetes</taxon>
        <taxon>Chaetothyriomycetidae</taxon>
        <taxon>Chaetothyriales</taxon>
        <taxon>Herpotrichiellaceae</taxon>
        <taxon>Exophiala</taxon>
    </lineage>
</organism>